<protein>
    <submittedName>
        <fullName evidence="5">AAC(3) family N-acetyltransferase</fullName>
    </submittedName>
</protein>
<dbReference type="PANTHER" id="PTHR11104">
    <property type="entry name" value="AMINOGLYCOSIDE N3-ACETYLTRANSFERASE"/>
    <property type="match status" value="1"/>
</dbReference>
<dbReference type="Proteomes" id="UP001596957">
    <property type="component" value="Unassembled WGS sequence"/>
</dbReference>
<feature type="region of interest" description="Disordered" evidence="4">
    <location>
        <begin position="24"/>
        <end position="80"/>
    </location>
</feature>
<dbReference type="Pfam" id="PF02522">
    <property type="entry name" value="Antibiotic_NAT"/>
    <property type="match status" value="1"/>
</dbReference>
<dbReference type="PANTHER" id="PTHR11104:SF0">
    <property type="entry name" value="SPBETA PROPHAGE-DERIVED AMINOGLYCOSIDE N(3')-ACETYLTRANSFERASE-LIKE PROTEIN YOKD"/>
    <property type="match status" value="1"/>
</dbReference>
<evidence type="ECO:0000256" key="4">
    <source>
        <dbReference type="SAM" id="MobiDB-lite"/>
    </source>
</evidence>
<organism evidence="5 6">
    <name type="scientific">Streptomyces lutosisoli</name>
    <dbReference type="NCBI Taxonomy" id="2665721"/>
    <lineage>
        <taxon>Bacteria</taxon>
        <taxon>Bacillati</taxon>
        <taxon>Actinomycetota</taxon>
        <taxon>Actinomycetes</taxon>
        <taxon>Kitasatosporales</taxon>
        <taxon>Streptomycetaceae</taxon>
        <taxon>Streptomyces</taxon>
    </lineage>
</organism>
<evidence type="ECO:0000256" key="3">
    <source>
        <dbReference type="ARBA" id="ARBA00023315"/>
    </source>
</evidence>
<sequence>MTDERTQLADLFDRARLAGFFRRAQPANPFRRTPPANPFRRTPPADPFRRTPPADPFDPTRPTSPFGHTHPAGSFDRAPLASPANRRQLVRLFRKLGVVRDGILMVHASLGGAGLRDTDVRDALLDVLGPDGTLVVPTFTPENSFTSRAYKALTDGMSEEQEKEFRASVAPFDPGMTACPTMGVLAECVWTTRGAVRSGHPHTSLAGLGRRAEELLAEHDPHCHLGERSPLAKLYEAGAQVLLFRVGFEACSAFHLAEYRMLPTPPQRAYHCVVDEKGNWTSYQDIELYDGDFEAIGALLPRDLVTEREMAGKAVLLFGMREAVDRAGDQMSGYRHGLT</sequence>
<name>A0ABW2VQA9_9ACTN</name>
<reference evidence="6" key="1">
    <citation type="journal article" date="2019" name="Int. J. Syst. Evol. Microbiol.">
        <title>The Global Catalogue of Microorganisms (GCM) 10K type strain sequencing project: providing services to taxonomists for standard genome sequencing and annotation.</title>
        <authorList>
            <consortium name="The Broad Institute Genomics Platform"/>
            <consortium name="The Broad Institute Genome Sequencing Center for Infectious Disease"/>
            <person name="Wu L."/>
            <person name="Ma J."/>
        </authorList>
    </citation>
    <scope>NUCLEOTIDE SEQUENCE [LARGE SCALE GENOMIC DNA]</scope>
    <source>
        <strain evidence="6">CGMCC 4.7198</strain>
    </source>
</reference>
<comment type="similarity">
    <text evidence="1">Belongs to the antibiotic N-acetyltransferase family.</text>
</comment>
<dbReference type="InterPro" id="IPR028345">
    <property type="entry name" value="Antibiotic_NAT-like"/>
</dbReference>
<evidence type="ECO:0000256" key="1">
    <source>
        <dbReference type="ARBA" id="ARBA00006383"/>
    </source>
</evidence>
<evidence type="ECO:0000313" key="6">
    <source>
        <dbReference type="Proteomes" id="UP001596957"/>
    </source>
</evidence>
<gene>
    <name evidence="5" type="ORF">ACFQZP_23755</name>
</gene>
<dbReference type="InterPro" id="IPR003679">
    <property type="entry name" value="Amioglycoside_AcTrfase"/>
</dbReference>
<keyword evidence="3" id="KW-0012">Acyltransferase</keyword>
<evidence type="ECO:0000256" key="2">
    <source>
        <dbReference type="ARBA" id="ARBA00022679"/>
    </source>
</evidence>
<evidence type="ECO:0000313" key="5">
    <source>
        <dbReference type="EMBL" id="MFD0284632.1"/>
    </source>
</evidence>
<dbReference type="SUPFAM" id="SSF110710">
    <property type="entry name" value="TTHA0583/YokD-like"/>
    <property type="match status" value="1"/>
</dbReference>
<proteinExistence type="inferred from homology"/>
<accession>A0ABW2VQA9</accession>
<keyword evidence="2" id="KW-0808">Transferase</keyword>
<keyword evidence="6" id="KW-1185">Reference proteome</keyword>
<dbReference type="RefSeq" id="WP_381261260.1">
    <property type="nucleotide sequence ID" value="NZ_JBHTBI010000049.1"/>
</dbReference>
<comment type="caution">
    <text evidence="5">The sequence shown here is derived from an EMBL/GenBank/DDBJ whole genome shotgun (WGS) entry which is preliminary data.</text>
</comment>
<dbReference type="EMBL" id="JBHTEC010000001">
    <property type="protein sequence ID" value="MFD0284632.1"/>
    <property type="molecule type" value="Genomic_DNA"/>
</dbReference>